<evidence type="ECO:0000313" key="1">
    <source>
        <dbReference type="EMBL" id="GFK94905.1"/>
    </source>
</evidence>
<sequence length="93" mass="10446">MKEEKLAARGVDLSSIRNKNEGRVARILEEILGEEAEPLDSLDIQDIYALALNLLPARYRQQGSIVLSEPVKDAHIESAIRRAMRSVKERPGH</sequence>
<dbReference type="Pfam" id="PF10719">
    <property type="entry name" value="ComFB"/>
    <property type="match status" value="1"/>
</dbReference>
<organism evidence="1 2">
    <name type="scientific">Fundidesulfovibrio magnetotacticus</name>
    <dbReference type="NCBI Taxonomy" id="2730080"/>
    <lineage>
        <taxon>Bacteria</taxon>
        <taxon>Pseudomonadati</taxon>
        <taxon>Thermodesulfobacteriota</taxon>
        <taxon>Desulfovibrionia</taxon>
        <taxon>Desulfovibrionales</taxon>
        <taxon>Desulfovibrionaceae</taxon>
        <taxon>Fundidesulfovibrio</taxon>
    </lineage>
</organism>
<proteinExistence type="predicted"/>
<dbReference type="EMBL" id="BLTE01000013">
    <property type="protein sequence ID" value="GFK94905.1"/>
    <property type="molecule type" value="Genomic_DNA"/>
</dbReference>
<comment type="caution">
    <text evidence="1">The sequence shown here is derived from an EMBL/GenBank/DDBJ whole genome shotgun (WGS) entry which is preliminary data.</text>
</comment>
<dbReference type="Proteomes" id="UP000494245">
    <property type="component" value="Unassembled WGS sequence"/>
</dbReference>
<gene>
    <name evidence="1" type="ORF">NNJEOMEG_02753</name>
</gene>
<protein>
    <recommendedName>
        <fullName evidence="3">Late competence development protein ComFB</fullName>
    </recommendedName>
</protein>
<accession>A0A6V8M376</accession>
<dbReference type="RefSeq" id="WP_173085453.1">
    <property type="nucleotide sequence ID" value="NZ_BLTE01000013.1"/>
</dbReference>
<dbReference type="InterPro" id="IPR019657">
    <property type="entry name" value="ComFB"/>
</dbReference>
<dbReference type="AlphaFoldDB" id="A0A6V8M376"/>
<keyword evidence="2" id="KW-1185">Reference proteome</keyword>
<evidence type="ECO:0008006" key="3">
    <source>
        <dbReference type="Google" id="ProtNLM"/>
    </source>
</evidence>
<reference evidence="1 2" key="2">
    <citation type="submission" date="2020-05" db="EMBL/GenBank/DDBJ databases">
        <title>Draft genome sequence of Desulfovibrio sp. strainFSS-1.</title>
        <authorList>
            <person name="Shimoshige H."/>
            <person name="Kobayashi H."/>
            <person name="Maekawa T."/>
        </authorList>
    </citation>
    <scope>NUCLEOTIDE SEQUENCE [LARGE SCALE GENOMIC DNA]</scope>
    <source>
        <strain evidence="1 2">SIID29052-01</strain>
    </source>
</reference>
<evidence type="ECO:0000313" key="2">
    <source>
        <dbReference type="Proteomes" id="UP000494245"/>
    </source>
</evidence>
<reference evidence="1 2" key="1">
    <citation type="submission" date="2020-04" db="EMBL/GenBank/DDBJ databases">
        <authorList>
            <consortium name="Desulfovibrio sp. FSS-1 genome sequencing consortium"/>
            <person name="Shimoshige H."/>
            <person name="Kobayashi H."/>
            <person name="Maekawa T."/>
        </authorList>
    </citation>
    <scope>NUCLEOTIDE SEQUENCE [LARGE SCALE GENOMIC DNA]</scope>
    <source>
        <strain evidence="1 2">SIID29052-01</strain>
    </source>
</reference>
<name>A0A6V8M376_9BACT</name>